<evidence type="ECO:0000313" key="2">
    <source>
        <dbReference type="Proteomes" id="UP001576780"/>
    </source>
</evidence>
<sequence>MEFIFLRILADNLSSFLSLRPLRPSRFKKMNYRYTVVIQG</sequence>
<organism evidence="1 2">
    <name type="scientific">Floridaenema evergladense BLCC-F167</name>
    <dbReference type="NCBI Taxonomy" id="3153639"/>
    <lineage>
        <taxon>Bacteria</taxon>
        <taxon>Bacillati</taxon>
        <taxon>Cyanobacteriota</taxon>
        <taxon>Cyanophyceae</taxon>
        <taxon>Oscillatoriophycideae</taxon>
        <taxon>Aerosakkonematales</taxon>
        <taxon>Aerosakkonemataceae</taxon>
        <taxon>Floridanema</taxon>
        <taxon>Floridanema evergladense</taxon>
    </lineage>
</organism>
<accession>A0ABV4WEV9</accession>
<dbReference type="RefSeq" id="WP_413275657.1">
    <property type="nucleotide sequence ID" value="NZ_JBHFNT010000017.1"/>
</dbReference>
<keyword evidence="2" id="KW-1185">Reference proteome</keyword>
<evidence type="ECO:0000313" key="1">
    <source>
        <dbReference type="EMBL" id="MFB2833193.1"/>
    </source>
</evidence>
<comment type="caution">
    <text evidence="1">The sequence shown here is derived from an EMBL/GenBank/DDBJ whole genome shotgun (WGS) entry which is preliminary data.</text>
</comment>
<protein>
    <submittedName>
        <fullName evidence="1">Uncharacterized protein</fullName>
    </submittedName>
</protein>
<gene>
    <name evidence="1" type="ORF">ACE1CA_01525</name>
</gene>
<proteinExistence type="predicted"/>
<dbReference type="EMBL" id="JBHFNT010000017">
    <property type="protein sequence ID" value="MFB2833193.1"/>
    <property type="molecule type" value="Genomic_DNA"/>
</dbReference>
<name>A0ABV4WEV9_9CYAN</name>
<reference evidence="1 2" key="1">
    <citation type="submission" date="2024-09" db="EMBL/GenBank/DDBJ databases">
        <title>Floridaenema gen nov. (Aerosakkonemataceae, Aerosakkonematales ord. nov., Cyanobacteria) from benthic tropical and subtropical fresh waters, with the description of four new species.</title>
        <authorList>
            <person name="Moretto J.A."/>
            <person name="Berthold D.E."/>
            <person name="Lefler F.W."/>
            <person name="Huang I.-S."/>
            <person name="Laughinghouse H. IV."/>
        </authorList>
    </citation>
    <scope>NUCLEOTIDE SEQUENCE [LARGE SCALE GENOMIC DNA]</scope>
    <source>
        <strain evidence="1 2">BLCC-F167</strain>
    </source>
</reference>
<dbReference type="Proteomes" id="UP001576780">
    <property type="component" value="Unassembled WGS sequence"/>
</dbReference>